<protein>
    <submittedName>
        <fullName evidence="7">Membrane protein</fullName>
    </submittedName>
</protein>
<feature type="transmembrane region" description="Helical" evidence="5">
    <location>
        <begin position="116"/>
        <end position="132"/>
    </location>
</feature>
<feature type="transmembrane region" description="Helical" evidence="5">
    <location>
        <begin position="259"/>
        <end position="280"/>
    </location>
</feature>
<feature type="transmembrane region" description="Helical" evidence="5">
    <location>
        <begin position="361"/>
        <end position="387"/>
    </location>
</feature>
<evidence type="ECO:0000256" key="3">
    <source>
        <dbReference type="ARBA" id="ARBA00022989"/>
    </source>
</evidence>
<feature type="transmembrane region" description="Helical" evidence="5">
    <location>
        <begin position="183"/>
        <end position="203"/>
    </location>
</feature>
<evidence type="ECO:0000313" key="7">
    <source>
        <dbReference type="EMBL" id="GFE10075.1"/>
    </source>
</evidence>
<dbReference type="Proteomes" id="UP000435837">
    <property type="component" value="Unassembled WGS sequence"/>
</dbReference>
<evidence type="ECO:0000256" key="2">
    <source>
        <dbReference type="ARBA" id="ARBA00022692"/>
    </source>
</evidence>
<keyword evidence="3 5" id="KW-1133">Transmembrane helix</keyword>
<comment type="caution">
    <text evidence="7">The sequence shown here is derived from an EMBL/GenBank/DDBJ whole genome shotgun (WGS) entry which is preliminary data.</text>
</comment>
<dbReference type="GO" id="GO:0016020">
    <property type="term" value="C:membrane"/>
    <property type="evidence" value="ECO:0007669"/>
    <property type="project" value="UniProtKB-SubCell"/>
</dbReference>
<comment type="subcellular location">
    <subcellularLocation>
        <location evidence="1">Membrane</location>
        <topology evidence="1">Multi-pass membrane protein</topology>
    </subcellularLocation>
</comment>
<evidence type="ECO:0000259" key="6">
    <source>
        <dbReference type="Pfam" id="PF04932"/>
    </source>
</evidence>
<feature type="transmembrane region" description="Helical" evidence="5">
    <location>
        <begin position="235"/>
        <end position="252"/>
    </location>
</feature>
<feature type="transmembrane region" description="Helical" evidence="5">
    <location>
        <begin position="139"/>
        <end position="160"/>
    </location>
</feature>
<organism evidence="7 8">
    <name type="scientific">Streptomyces caniferus</name>
    <dbReference type="NCBI Taxonomy" id="285557"/>
    <lineage>
        <taxon>Bacteria</taxon>
        <taxon>Bacillati</taxon>
        <taxon>Actinomycetota</taxon>
        <taxon>Actinomycetes</taxon>
        <taxon>Kitasatosporales</taxon>
        <taxon>Streptomycetaceae</taxon>
        <taxon>Streptomyces</taxon>
    </lineage>
</organism>
<feature type="transmembrane region" description="Helical" evidence="5">
    <location>
        <begin position="86"/>
        <end position="104"/>
    </location>
</feature>
<evidence type="ECO:0000256" key="4">
    <source>
        <dbReference type="ARBA" id="ARBA00023136"/>
    </source>
</evidence>
<evidence type="ECO:0000256" key="5">
    <source>
        <dbReference type="SAM" id="Phobius"/>
    </source>
</evidence>
<gene>
    <name evidence="7" type="ORF">Scani_63430</name>
</gene>
<dbReference type="PANTHER" id="PTHR37422">
    <property type="entry name" value="TEICHURONIC ACID BIOSYNTHESIS PROTEIN TUAE"/>
    <property type="match status" value="1"/>
</dbReference>
<feature type="transmembrane region" description="Helical" evidence="5">
    <location>
        <begin position="56"/>
        <end position="74"/>
    </location>
</feature>
<dbReference type="Pfam" id="PF04932">
    <property type="entry name" value="Wzy_C"/>
    <property type="match status" value="1"/>
</dbReference>
<feature type="transmembrane region" description="Helical" evidence="5">
    <location>
        <begin position="210"/>
        <end position="229"/>
    </location>
</feature>
<dbReference type="GeneID" id="96635742"/>
<keyword evidence="4 5" id="KW-0472">Membrane</keyword>
<dbReference type="RefSeq" id="WP_159481002.1">
    <property type="nucleotide sequence ID" value="NZ_BAAATH010000010.1"/>
</dbReference>
<sequence>MSAGAPASAPARPWPTAARLRASAAYWAPLLPAQATVLLLCAPADAGTVTAWGTVAPADAASAVLVVCCGLRLLRHRARPLSRTAALVLGAPVVGAALATVASGDPAASLPGLVRHLQIFVLVPAALLLTLRDARDFRVMAGSLVLLALVQGGLGVRQYLTATGASYMGHGIRAVGTFGPLDVMGMATVVGCGLTAALALGLAPAPNAPGLLRQAALGGAAALVVPLAWSFSRGAWIATAVAVGVVLSAAGARVAAGALTVLVALAVVLVGGAGVGSAVLGERLASITAVADAPDRSVTDRYALWAAAAGMWRDHPLTGVGPKQFPAHRDGHAPLGLSSGGDTAGAGVPFRREPLLSPHNVYLLALAEQGLIGATALVGSWAALLVCGLRRLWRVRRGAVTGWCGGGEGRGRVDCGLVAVGLLVWQAVDFLSSDIGGPSTVLTAVLLGLVGWWALEPGAVREPESGRAPARCGA</sequence>
<accession>A0A640SKS5</accession>
<evidence type="ECO:0000256" key="1">
    <source>
        <dbReference type="ARBA" id="ARBA00004141"/>
    </source>
</evidence>
<name>A0A640SKS5_9ACTN</name>
<evidence type="ECO:0000313" key="8">
    <source>
        <dbReference type="Proteomes" id="UP000435837"/>
    </source>
</evidence>
<dbReference type="InterPro" id="IPR051533">
    <property type="entry name" value="WaaL-like"/>
</dbReference>
<reference evidence="7 8" key="1">
    <citation type="submission" date="2019-12" db="EMBL/GenBank/DDBJ databases">
        <title>Whole genome shotgun sequence of Streptomyces caniferus NBRC 15389.</title>
        <authorList>
            <person name="Ichikawa N."/>
            <person name="Kimura A."/>
            <person name="Kitahashi Y."/>
            <person name="Komaki H."/>
            <person name="Tamura T."/>
        </authorList>
    </citation>
    <scope>NUCLEOTIDE SEQUENCE [LARGE SCALE GENOMIC DNA]</scope>
    <source>
        <strain evidence="7 8">NBRC 15389</strain>
    </source>
</reference>
<keyword evidence="2 5" id="KW-0812">Transmembrane</keyword>
<dbReference type="OrthoDB" id="5150405at2"/>
<dbReference type="InterPro" id="IPR007016">
    <property type="entry name" value="O-antigen_ligase-rel_domated"/>
</dbReference>
<proteinExistence type="predicted"/>
<feature type="domain" description="O-antigen ligase-related" evidence="6">
    <location>
        <begin position="221"/>
        <end position="377"/>
    </location>
</feature>
<dbReference type="PANTHER" id="PTHR37422:SF13">
    <property type="entry name" value="LIPOPOLYSACCHARIDE BIOSYNTHESIS PROTEIN PA4999-RELATED"/>
    <property type="match status" value="1"/>
</dbReference>
<dbReference type="EMBL" id="BLIN01000005">
    <property type="protein sequence ID" value="GFE10075.1"/>
    <property type="molecule type" value="Genomic_DNA"/>
</dbReference>
<dbReference type="AlphaFoldDB" id="A0A640SKS5"/>